<keyword evidence="2" id="KW-1185">Reference proteome</keyword>
<dbReference type="InterPro" id="IPR032675">
    <property type="entry name" value="LRR_dom_sf"/>
</dbReference>
<protein>
    <submittedName>
        <fullName evidence="1">Leucine-rich repeat-containing protein</fullName>
    </submittedName>
</protein>
<name>A0A077ZR03_STYLE</name>
<dbReference type="InParanoid" id="A0A077ZR03"/>
<dbReference type="Pfam" id="PF00560">
    <property type="entry name" value="LRR_1"/>
    <property type="match status" value="1"/>
</dbReference>
<dbReference type="InterPro" id="IPR053038">
    <property type="entry name" value="RLP_Defense"/>
</dbReference>
<evidence type="ECO:0000313" key="1">
    <source>
        <dbReference type="EMBL" id="CDW71879.1"/>
    </source>
</evidence>
<dbReference type="EMBL" id="CCKQ01000783">
    <property type="protein sequence ID" value="CDW71879.1"/>
    <property type="molecule type" value="Genomic_DNA"/>
</dbReference>
<dbReference type="OrthoDB" id="406235at2759"/>
<dbReference type="PANTHER" id="PTHR48064">
    <property type="entry name" value="OS01G0750400 PROTEIN"/>
    <property type="match status" value="1"/>
</dbReference>
<proteinExistence type="predicted"/>
<dbReference type="SUPFAM" id="SSF52058">
    <property type="entry name" value="L domain-like"/>
    <property type="match status" value="1"/>
</dbReference>
<dbReference type="AlphaFoldDB" id="A0A077ZR03"/>
<sequence>MCIRRLQINRDKYSQCCKRVWPYIHEVDQQDKLNEFDIFCESQFLFLNHPWLAIRSRIYTVNINLQSLTEGEYPNLILKEPVTFHNTLFIKQIFDLQTEYEQGIYSLILYNISFDVPSVERYYSERPIYIQVFDKDGDLIELSDPDEQKNYIIFEPKKSQYSQYADLATCDMSGCADQTTDSEKQSLITFYHKMNGDFWRYNENWLVGDPCQNLWYGVICNRKGNIISLHFFENHLTGVLDETFSNLVYLKHLTITNDGREHENITNPHMNTLYYWNNAIISKLTNLEEINMQYLYMFGYIDSSITNLVKLKYLNLANNNLSLSLPETDGWLNMKHLEQIELEGNQLAGNLPSQWAFLQTLIYVDVSRNKFTGSMMILKAAENLQAVEFSDNLFSGNFPYDYFVDDKFFRLEYVNANFNPDIKVPEKCIRYAFCFKKMFVYGRDGNKMLYIDNATIYTLNNLSVNFSFPTSDL</sequence>
<dbReference type="PROSITE" id="PS51450">
    <property type="entry name" value="LRR"/>
    <property type="match status" value="1"/>
</dbReference>
<dbReference type="Proteomes" id="UP000039865">
    <property type="component" value="Unassembled WGS sequence"/>
</dbReference>
<organism evidence="1 2">
    <name type="scientific">Stylonychia lemnae</name>
    <name type="common">Ciliate</name>
    <dbReference type="NCBI Taxonomy" id="5949"/>
    <lineage>
        <taxon>Eukaryota</taxon>
        <taxon>Sar</taxon>
        <taxon>Alveolata</taxon>
        <taxon>Ciliophora</taxon>
        <taxon>Intramacronucleata</taxon>
        <taxon>Spirotrichea</taxon>
        <taxon>Stichotrichia</taxon>
        <taxon>Sporadotrichida</taxon>
        <taxon>Oxytrichidae</taxon>
        <taxon>Stylonychinae</taxon>
        <taxon>Stylonychia</taxon>
    </lineage>
</organism>
<gene>
    <name evidence="1" type="primary">Contig8028.g8558</name>
    <name evidence="1" type="ORF">STYLEM_829</name>
</gene>
<dbReference type="PANTHER" id="PTHR48064:SF6">
    <property type="entry name" value="RECEPTOR-LIKE PROTEIN KINASE 2"/>
    <property type="match status" value="1"/>
</dbReference>
<reference evidence="1 2" key="1">
    <citation type="submission" date="2014-06" db="EMBL/GenBank/DDBJ databases">
        <authorList>
            <person name="Swart Estienne"/>
        </authorList>
    </citation>
    <scope>NUCLEOTIDE SEQUENCE [LARGE SCALE GENOMIC DNA]</scope>
    <source>
        <strain evidence="1 2">130c</strain>
    </source>
</reference>
<dbReference type="InterPro" id="IPR001611">
    <property type="entry name" value="Leu-rich_rpt"/>
</dbReference>
<accession>A0A077ZR03</accession>
<evidence type="ECO:0000313" key="2">
    <source>
        <dbReference type="Proteomes" id="UP000039865"/>
    </source>
</evidence>
<dbReference type="Gene3D" id="3.80.10.10">
    <property type="entry name" value="Ribonuclease Inhibitor"/>
    <property type="match status" value="1"/>
</dbReference>